<evidence type="ECO:0000256" key="1">
    <source>
        <dbReference type="SAM" id="MobiDB-lite"/>
    </source>
</evidence>
<evidence type="ECO:0000313" key="2">
    <source>
        <dbReference type="EMBL" id="KAI0501972.1"/>
    </source>
</evidence>
<sequence>MINGLKESPSAHHPVQVNSISNQRSTRFHLCSSINSQFKNHFNNQSIINSIINIKAI</sequence>
<accession>A0A8T3B1Z6</accession>
<reference evidence="2" key="1">
    <citation type="journal article" date="2022" name="Front. Genet.">
        <title>Chromosome-Scale Assembly of the Dendrobium nobile Genome Provides Insights Into the Molecular Mechanism of the Biosynthesis of the Medicinal Active Ingredient of Dendrobium.</title>
        <authorList>
            <person name="Xu Q."/>
            <person name="Niu S.-C."/>
            <person name="Li K.-L."/>
            <person name="Zheng P.-J."/>
            <person name="Zhang X.-J."/>
            <person name="Jia Y."/>
            <person name="Liu Y."/>
            <person name="Niu Y.-X."/>
            <person name="Yu L.-H."/>
            <person name="Chen D.-F."/>
            <person name="Zhang G.-Q."/>
        </authorList>
    </citation>
    <scope>NUCLEOTIDE SEQUENCE</scope>
    <source>
        <tissue evidence="2">Leaf</tissue>
    </source>
</reference>
<proteinExistence type="predicted"/>
<feature type="region of interest" description="Disordered" evidence="1">
    <location>
        <begin position="1"/>
        <end position="20"/>
    </location>
</feature>
<name>A0A8T3B1Z6_DENNO</name>
<protein>
    <submittedName>
        <fullName evidence="2">Uncharacterized protein</fullName>
    </submittedName>
</protein>
<evidence type="ECO:0000313" key="3">
    <source>
        <dbReference type="Proteomes" id="UP000829196"/>
    </source>
</evidence>
<organism evidence="2 3">
    <name type="scientific">Dendrobium nobile</name>
    <name type="common">Orchid</name>
    <dbReference type="NCBI Taxonomy" id="94219"/>
    <lineage>
        <taxon>Eukaryota</taxon>
        <taxon>Viridiplantae</taxon>
        <taxon>Streptophyta</taxon>
        <taxon>Embryophyta</taxon>
        <taxon>Tracheophyta</taxon>
        <taxon>Spermatophyta</taxon>
        <taxon>Magnoliopsida</taxon>
        <taxon>Liliopsida</taxon>
        <taxon>Asparagales</taxon>
        <taxon>Orchidaceae</taxon>
        <taxon>Epidendroideae</taxon>
        <taxon>Malaxideae</taxon>
        <taxon>Dendrobiinae</taxon>
        <taxon>Dendrobium</taxon>
    </lineage>
</organism>
<comment type="caution">
    <text evidence="2">The sequence shown here is derived from an EMBL/GenBank/DDBJ whole genome shotgun (WGS) entry which is preliminary data.</text>
</comment>
<keyword evidence="3" id="KW-1185">Reference proteome</keyword>
<gene>
    <name evidence="2" type="ORF">KFK09_016917</name>
</gene>
<dbReference type="Proteomes" id="UP000829196">
    <property type="component" value="Unassembled WGS sequence"/>
</dbReference>
<dbReference type="EMBL" id="JAGYWB010000012">
    <property type="protein sequence ID" value="KAI0501972.1"/>
    <property type="molecule type" value="Genomic_DNA"/>
</dbReference>
<dbReference type="AlphaFoldDB" id="A0A8T3B1Z6"/>